<protein>
    <submittedName>
        <fullName evidence="2">Uncharacterized protein</fullName>
    </submittedName>
</protein>
<dbReference type="STRING" id="1156395.DBT_0514"/>
<comment type="caution">
    <text evidence="2">The sequence shown here is derived from an EMBL/GenBank/DDBJ whole genome shotgun (WGS) entry which is preliminary data.</text>
</comment>
<gene>
    <name evidence="2" type="ORF">DBT_0514</name>
</gene>
<dbReference type="EMBL" id="MAGO01000002">
    <property type="protein sequence ID" value="OCC16052.1"/>
    <property type="molecule type" value="Genomic_DNA"/>
</dbReference>
<evidence type="ECO:0000256" key="1">
    <source>
        <dbReference type="SAM" id="MobiDB-lite"/>
    </source>
</evidence>
<proteinExistence type="predicted"/>
<accession>A0A1B9F806</accession>
<organism evidence="2 3">
    <name type="scientific">Dissulfuribacter thermophilus</name>
    <dbReference type="NCBI Taxonomy" id="1156395"/>
    <lineage>
        <taxon>Bacteria</taxon>
        <taxon>Pseudomonadati</taxon>
        <taxon>Thermodesulfobacteriota</taxon>
        <taxon>Dissulfuribacteria</taxon>
        <taxon>Dissulfuribacterales</taxon>
        <taxon>Dissulfuribacteraceae</taxon>
        <taxon>Dissulfuribacter</taxon>
    </lineage>
</organism>
<keyword evidence="3" id="KW-1185">Reference proteome</keyword>
<name>A0A1B9F806_9BACT</name>
<dbReference type="AlphaFoldDB" id="A0A1B9F806"/>
<dbReference type="Proteomes" id="UP000093080">
    <property type="component" value="Unassembled WGS sequence"/>
</dbReference>
<sequence length="37" mass="4180">MLGKPHLEQGQIGRRSRVARPKPPGRLLEVLGNQHPR</sequence>
<reference evidence="2 3" key="1">
    <citation type="submission" date="2016-06" db="EMBL/GenBank/DDBJ databases">
        <title>Respiratory ammonification of nitrate coupled to the oxidation of elemental sulfur in deep-sea autotrophic thermophilic bacteria.</title>
        <authorList>
            <person name="Slobodkina G.B."/>
            <person name="Mardanov A.V."/>
            <person name="Ravin N.V."/>
            <person name="Frolova A.A."/>
            <person name="Viryasiv M.B."/>
            <person name="Chernyh N.A."/>
            <person name="Bonch-Osmolovskaya E.A."/>
            <person name="Slobodkin A.I."/>
        </authorList>
    </citation>
    <scope>NUCLEOTIDE SEQUENCE [LARGE SCALE GENOMIC DNA]</scope>
    <source>
        <strain evidence="2 3">S69</strain>
    </source>
</reference>
<evidence type="ECO:0000313" key="2">
    <source>
        <dbReference type="EMBL" id="OCC16052.1"/>
    </source>
</evidence>
<evidence type="ECO:0000313" key="3">
    <source>
        <dbReference type="Proteomes" id="UP000093080"/>
    </source>
</evidence>
<feature type="region of interest" description="Disordered" evidence="1">
    <location>
        <begin position="1"/>
        <end position="37"/>
    </location>
</feature>